<name>A0ABW5G1J2_9PSEU</name>
<dbReference type="SUPFAM" id="SSF140453">
    <property type="entry name" value="EsxAB dimer-like"/>
    <property type="match status" value="1"/>
</dbReference>
<evidence type="ECO:0000313" key="3">
    <source>
        <dbReference type="EMBL" id="MFD2419612.1"/>
    </source>
</evidence>
<comment type="similarity">
    <text evidence="1">Belongs to the WXG100 family.</text>
</comment>
<organism evidence="3 4">
    <name type="scientific">Amycolatopsis pigmentata</name>
    <dbReference type="NCBI Taxonomy" id="450801"/>
    <lineage>
        <taxon>Bacteria</taxon>
        <taxon>Bacillati</taxon>
        <taxon>Actinomycetota</taxon>
        <taxon>Actinomycetes</taxon>
        <taxon>Pseudonocardiales</taxon>
        <taxon>Pseudonocardiaceae</taxon>
        <taxon>Amycolatopsis</taxon>
    </lineage>
</organism>
<feature type="region of interest" description="Disordered" evidence="2">
    <location>
        <begin position="78"/>
        <end position="98"/>
    </location>
</feature>
<accession>A0ABW5G1J2</accession>
<dbReference type="InterPro" id="IPR036689">
    <property type="entry name" value="ESAT-6-like_sf"/>
</dbReference>
<feature type="compositionally biased region" description="Polar residues" evidence="2">
    <location>
        <begin position="79"/>
        <end position="90"/>
    </location>
</feature>
<dbReference type="EMBL" id="JBHUKR010000012">
    <property type="protein sequence ID" value="MFD2419612.1"/>
    <property type="molecule type" value="Genomic_DNA"/>
</dbReference>
<dbReference type="Gene3D" id="1.10.287.1060">
    <property type="entry name" value="ESAT-6-like"/>
    <property type="match status" value="1"/>
</dbReference>
<protein>
    <recommendedName>
        <fullName evidence="1">ESAT-6-like protein</fullName>
    </recommendedName>
</protein>
<dbReference type="Pfam" id="PF06013">
    <property type="entry name" value="WXG100"/>
    <property type="match status" value="1"/>
</dbReference>
<proteinExistence type="inferred from homology"/>
<dbReference type="RefSeq" id="WP_378267639.1">
    <property type="nucleotide sequence ID" value="NZ_JBHUKR010000012.1"/>
</dbReference>
<dbReference type="InterPro" id="IPR010310">
    <property type="entry name" value="T7SS_ESAT-6-like"/>
</dbReference>
<evidence type="ECO:0000313" key="4">
    <source>
        <dbReference type="Proteomes" id="UP001597417"/>
    </source>
</evidence>
<comment type="caution">
    <text evidence="3">The sequence shown here is derived from an EMBL/GenBank/DDBJ whole genome shotgun (WGS) entry which is preliminary data.</text>
</comment>
<sequence length="98" mass="10950">MADGTITYDYNVIEECLSMMSKKASDIQSQADELESDVKRIMVDWHGSTADAYNQLASDLDKDLVQNRQNLENLARALQNASENMQQQDSHGAAQIGR</sequence>
<reference evidence="4" key="1">
    <citation type="journal article" date="2019" name="Int. J. Syst. Evol. Microbiol.">
        <title>The Global Catalogue of Microorganisms (GCM) 10K type strain sequencing project: providing services to taxonomists for standard genome sequencing and annotation.</title>
        <authorList>
            <consortium name="The Broad Institute Genomics Platform"/>
            <consortium name="The Broad Institute Genome Sequencing Center for Infectious Disease"/>
            <person name="Wu L."/>
            <person name="Ma J."/>
        </authorList>
    </citation>
    <scope>NUCLEOTIDE SEQUENCE [LARGE SCALE GENOMIC DNA]</scope>
    <source>
        <strain evidence="4">CGMCC 4.7645</strain>
    </source>
</reference>
<evidence type="ECO:0000256" key="1">
    <source>
        <dbReference type="RuleBase" id="RU362001"/>
    </source>
</evidence>
<keyword evidence="4" id="KW-1185">Reference proteome</keyword>
<evidence type="ECO:0000256" key="2">
    <source>
        <dbReference type="SAM" id="MobiDB-lite"/>
    </source>
</evidence>
<dbReference type="Proteomes" id="UP001597417">
    <property type="component" value="Unassembled WGS sequence"/>
</dbReference>
<dbReference type="NCBIfam" id="TIGR03930">
    <property type="entry name" value="WXG100_ESAT6"/>
    <property type="match status" value="1"/>
</dbReference>
<gene>
    <name evidence="3" type="ORF">ACFSXZ_25110</name>
</gene>